<dbReference type="EMBL" id="JBKBDE010000014">
    <property type="protein sequence ID" value="MFN6554619.1"/>
    <property type="molecule type" value="Genomic_DNA"/>
</dbReference>
<dbReference type="Proteomes" id="UP001635817">
    <property type="component" value="Unassembled WGS sequence"/>
</dbReference>
<dbReference type="PANTHER" id="PTHR43384">
    <property type="entry name" value="SEPTUM SITE-DETERMINING PROTEIN MIND HOMOLOG, CHLOROPLASTIC-RELATED"/>
    <property type="match status" value="1"/>
</dbReference>
<feature type="region of interest" description="Disordered" evidence="1">
    <location>
        <begin position="642"/>
        <end position="662"/>
    </location>
</feature>
<evidence type="ECO:0000256" key="1">
    <source>
        <dbReference type="SAM" id="MobiDB-lite"/>
    </source>
</evidence>
<dbReference type="InterPro" id="IPR050625">
    <property type="entry name" value="ParA/MinD_ATPase"/>
</dbReference>
<evidence type="ECO:0000313" key="4">
    <source>
        <dbReference type="Proteomes" id="UP001635817"/>
    </source>
</evidence>
<dbReference type="PANTHER" id="PTHR43384:SF14">
    <property type="entry name" value="ESX-1 SECRETION-ASSOCIATED PROTEIN ESPI"/>
    <property type="match status" value="1"/>
</dbReference>
<dbReference type="InterPro" id="IPR002586">
    <property type="entry name" value="CobQ/CobB/MinD/ParA_Nub-bd_dom"/>
</dbReference>
<sequence>MSNNDDDFYNRYTSGEQGDSAANEPGQNWSDIPEGAPVSGESVAPQHLSGFDPEQTSQVTSDFVRAAIRGATELPQPVGSYPHINGGETDASAWTRGARHAQQNPNADTWEASPHASQPDVLTVSDIDDALAQDTLAEADHATDATDEVDNPEGHTDDATSYATNNPEIEPSRPPDGPTLTQDTGSEHGGNTEIDQYGWDVGSAQPSAQGTLPNAPAQHGFNGQPPSLQDEHHRQAPIAPYPQPWPPEQVPRPWPQQPAVPGGRHANPAPYGQPPAQWPPVTNEFGHHAPPAHRAPAAHFEPRTPAGPPQQPPHRMPTAPPVSIPHGTSRFEPLRQSNDASVGQTRAAIREAGLVRPHKPEATRGWRKVLRKLTAINLGPSPAERKWNDLQRRINSNLRGTYTIAVMGQKGGVSKTTTTVGLGQALAHYRDDKVVAIDGNTAKGNLANRIDEPSNGNWKTLLGDSKLDSYTDFRHHTGKDSSSGLEVLGSYKGNEVITGVQLYQATQTLGKQYPVSLIDCGNQLLDDVTAAVLAMADAVVIVSTTSLDGALAASDTINFLLAHGYPHLVSSAVVVISNVSKVPANKSVRQLHEDFERVVRAVHAVPYDPHLHEAAAIDMQRLKPDTKRAFIEAAASVADGFAGASDRDQNAMGRPGPTEWRQ</sequence>
<feature type="region of interest" description="Disordered" evidence="1">
    <location>
        <begin position="1"/>
        <end position="343"/>
    </location>
</feature>
<proteinExistence type="predicted"/>
<dbReference type="Pfam" id="PF01656">
    <property type="entry name" value="CbiA"/>
    <property type="match status" value="1"/>
</dbReference>
<feature type="compositionally biased region" description="Low complexity" evidence="1">
    <location>
        <begin position="288"/>
        <end position="299"/>
    </location>
</feature>
<comment type="caution">
    <text evidence="3">The sequence shown here is derived from an EMBL/GenBank/DDBJ whole genome shotgun (WGS) entry which is preliminary data.</text>
</comment>
<dbReference type="SUPFAM" id="SSF52540">
    <property type="entry name" value="P-loop containing nucleoside triphosphate hydrolases"/>
    <property type="match status" value="1"/>
</dbReference>
<organism evidence="3 4">
    <name type="scientific">Mycolicibacterium septicum</name>
    <dbReference type="NCBI Taxonomy" id="98668"/>
    <lineage>
        <taxon>Bacteria</taxon>
        <taxon>Bacillati</taxon>
        <taxon>Actinomycetota</taxon>
        <taxon>Actinomycetes</taxon>
        <taxon>Mycobacteriales</taxon>
        <taxon>Mycobacteriaceae</taxon>
        <taxon>Mycolicibacterium</taxon>
    </lineage>
</organism>
<accession>A0ABW9M4W7</accession>
<dbReference type="InterPro" id="IPR027417">
    <property type="entry name" value="P-loop_NTPase"/>
</dbReference>
<dbReference type="Gene3D" id="3.40.50.300">
    <property type="entry name" value="P-loop containing nucleotide triphosphate hydrolases"/>
    <property type="match status" value="1"/>
</dbReference>
<feature type="compositionally biased region" description="Pro residues" evidence="1">
    <location>
        <begin position="239"/>
        <end position="258"/>
    </location>
</feature>
<gene>
    <name evidence="3" type="ORF">ACK4CP_29805</name>
</gene>
<feature type="compositionally biased region" description="Pro residues" evidence="1">
    <location>
        <begin position="305"/>
        <end position="323"/>
    </location>
</feature>
<name>A0ABW9M4W7_9MYCO</name>
<feature type="domain" description="CobQ/CobB/MinD/ParA nucleotide binding" evidence="2">
    <location>
        <begin position="404"/>
        <end position="616"/>
    </location>
</feature>
<reference evidence="3 4" key="1">
    <citation type="submission" date="2024-12" db="EMBL/GenBank/DDBJ databases">
        <title>The coexistence of Mycolicibacterium septicum and Mycolicibacterium nivoides in clinical samples.</title>
        <authorList>
            <person name="Wang C."/>
            <person name="Feng Y."/>
            <person name="Zong Z."/>
        </authorList>
    </citation>
    <scope>NUCLEOTIDE SEQUENCE [LARGE SCALE GENOMIC DNA]</scope>
    <source>
        <strain evidence="3 4">120310</strain>
    </source>
</reference>
<protein>
    <submittedName>
        <fullName evidence="3">AAA family ATPase</fullName>
    </submittedName>
</protein>
<dbReference type="RefSeq" id="WP_409552721.1">
    <property type="nucleotide sequence ID" value="NZ_JBKBDE010000014.1"/>
</dbReference>
<keyword evidence="4" id="KW-1185">Reference proteome</keyword>
<evidence type="ECO:0000313" key="3">
    <source>
        <dbReference type="EMBL" id="MFN6554619.1"/>
    </source>
</evidence>
<evidence type="ECO:0000259" key="2">
    <source>
        <dbReference type="Pfam" id="PF01656"/>
    </source>
</evidence>